<dbReference type="AlphaFoldDB" id="A0AAD6IYG4"/>
<sequence length="619" mass="67210">MSNPPPPLVVNDITAIPSFALSTTDPNEIITLPAFPTQVFDSQSPTKYVDTSNPTNASLRPIAFAYPVDAPTPKTFKIALKLALNFTAPPEWSAVPTSKCVVLGSLVSDPLKPIFQSDEIPASNAKGTWTVDSVNVEFPQVMLNAGGKLPFKWAGTFIWTIKVVNNPLLIAPPTVIPSVLEFYFTNVPAPEGHKGTFGNPILAKTPEFNKIYPVTLLRQFWPVAADIPGGEPLRQEKLNEFYCQNVIKVSAPIKEFWMALLFPQENQASSLILGPEIVKPICLIAWIKRDPKTVSLRLPLETTKLQLKEIAFDRGYMVGVTSTNLTYPIAPYLQGDDSVIGIPNAFMPVGLKNDINALLKLGDSGARESRTIIVDAPLDANSLAAALKPLDATASGTSLSRSVFNTINTFSNSFKLKAGEFDAVFESYRSYTTAKARLVHYLTTFSIGPLASFVKASPKLDQALGHICLWMDSEIVIVYGNLFTKITIKSPSGLSPDLWTAISSLFKFIKTNTTGKTKQFNPLEELTPDKIVALKSGDTVPISLEKKDDEVVGTMALIYGGDQDTGEAYVWQMKAGDSSGKFTFRVAGLGEQKVVLTVGDANKGLVRSVAYTFSISSAT</sequence>
<accession>A0AAD6IYG4</accession>
<gene>
    <name evidence="1" type="ORF">Dda_5519</name>
</gene>
<proteinExistence type="predicted"/>
<dbReference type="Proteomes" id="UP001221413">
    <property type="component" value="Unassembled WGS sequence"/>
</dbReference>
<name>A0AAD6IYG4_DREDA</name>
<organism evidence="1 2">
    <name type="scientific">Drechslerella dactyloides</name>
    <name type="common">Nematode-trapping fungus</name>
    <name type="synonym">Arthrobotrys dactyloides</name>
    <dbReference type="NCBI Taxonomy" id="74499"/>
    <lineage>
        <taxon>Eukaryota</taxon>
        <taxon>Fungi</taxon>
        <taxon>Dikarya</taxon>
        <taxon>Ascomycota</taxon>
        <taxon>Pezizomycotina</taxon>
        <taxon>Orbiliomycetes</taxon>
        <taxon>Orbiliales</taxon>
        <taxon>Orbiliaceae</taxon>
        <taxon>Drechslerella</taxon>
    </lineage>
</organism>
<protein>
    <submittedName>
        <fullName evidence="1">Uncharacterized protein</fullName>
    </submittedName>
</protein>
<evidence type="ECO:0000313" key="1">
    <source>
        <dbReference type="EMBL" id="KAJ6259875.1"/>
    </source>
</evidence>
<dbReference type="EMBL" id="JAQGDS010000006">
    <property type="protein sequence ID" value="KAJ6259875.1"/>
    <property type="molecule type" value="Genomic_DNA"/>
</dbReference>
<comment type="caution">
    <text evidence="1">The sequence shown here is derived from an EMBL/GenBank/DDBJ whole genome shotgun (WGS) entry which is preliminary data.</text>
</comment>
<evidence type="ECO:0000313" key="2">
    <source>
        <dbReference type="Proteomes" id="UP001221413"/>
    </source>
</evidence>
<keyword evidence="2" id="KW-1185">Reference proteome</keyword>
<reference evidence="1" key="1">
    <citation type="submission" date="2023-01" db="EMBL/GenBank/DDBJ databases">
        <title>The chitinases involved in constricting ring structure development in the nematode-trapping fungus Drechslerella dactyloides.</title>
        <authorList>
            <person name="Wang R."/>
            <person name="Zhang L."/>
            <person name="Tang P."/>
            <person name="Li S."/>
            <person name="Liang L."/>
        </authorList>
    </citation>
    <scope>NUCLEOTIDE SEQUENCE</scope>
    <source>
        <strain evidence="1">YMF1.00031</strain>
    </source>
</reference>